<keyword evidence="1" id="KW-0472">Membrane</keyword>
<comment type="caution">
    <text evidence="2">The sequence shown here is derived from an EMBL/GenBank/DDBJ whole genome shotgun (WGS) entry which is preliminary data.</text>
</comment>
<accession>A0A3N1XRR4</accession>
<dbReference type="RefSeq" id="WP_170164270.1">
    <property type="nucleotide sequence ID" value="NZ_RJVG01000003.1"/>
</dbReference>
<dbReference type="Pfam" id="PF06898">
    <property type="entry name" value="YqfD"/>
    <property type="match status" value="1"/>
</dbReference>
<reference evidence="2 3" key="1">
    <citation type="submission" date="2018-11" db="EMBL/GenBank/DDBJ databases">
        <title>Genomic Encyclopedia of Type Strains, Phase IV (KMG-IV): sequencing the most valuable type-strain genomes for metagenomic binning, comparative biology and taxonomic classification.</title>
        <authorList>
            <person name="Goeker M."/>
        </authorList>
    </citation>
    <scope>NUCLEOTIDE SEQUENCE [LARGE SCALE GENOMIC DNA]</scope>
    <source>
        <strain evidence="2 3">DSM 26537</strain>
    </source>
</reference>
<evidence type="ECO:0008006" key="4">
    <source>
        <dbReference type="Google" id="ProtNLM"/>
    </source>
</evidence>
<evidence type="ECO:0000256" key="1">
    <source>
        <dbReference type="SAM" id="Phobius"/>
    </source>
</evidence>
<feature type="transmembrane region" description="Helical" evidence="1">
    <location>
        <begin position="89"/>
        <end position="109"/>
    </location>
</feature>
<dbReference type="InterPro" id="IPR010690">
    <property type="entry name" value="YqfD"/>
</dbReference>
<dbReference type="PIRSF" id="PIRSF029895">
    <property type="entry name" value="SpoIV"/>
    <property type="match status" value="1"/>
</dbReference>
<proteinExistence type="predicted"/>
<dbReference type="NCBIfam" id="TIGR02876">
    <property type="entry name" value="spore_yqfD"/>
    <property type="match status" value="1"/>
</dbReference>
<protein>
    <recommendedName>
        <fullName evidence="4">Stage IV sporulation protein</fullName>
    </recommendedName>
</protein>
<evidence type="ECO:0000313" key="2">
    <source>
        <dbReference type="EMBL" id="ROR29326.1"/>
    </source>
</evidence>
<sequence>MLIKLLRWFSGYLLVEIKGYSPERFINLCSNNNILIWKLKKISTGYEFYISVKGFKKLRPIVKKTRTRPFIIKRFGFPFLMNRGKKRKFFLIGIFLCVIILYSLSLFIWDISIEGEYTNTKEVILEYLDSQGVYSGVLKRNVNCQTIEEKLRKQYVDIGWVSAEIRGTRLLLKITETNILDIKEKKEEPHHIIATKDGIITSIVTRKGTPKVKIGSIVKKGDIIVSGIIEIIRDNTEIINKEVVPSDADVRMKTVYNYNDSLPLDYIKKDYTLKTKKGYAISIFNRKIILYKPLKRYNKYDIIVNDNNIKLGENFYLPVIFHVTEYREYLEDNSIYSEEEAKKIVQDKLDLFISKLTDKGVVVIENNVKIAIKKDTCIASGKIIVEESAIKEQAIDDSEWRITETDELSGDDN</sequence>
<keyword evidence="1" id="KW-1133">Transmembrane helix</keyword>
<keyword evidence="1" id="KW-0812">Transmembrane</keyword>
<organism evidence="2 3">
    <name type="scientific">Mobilisporobacter senegalensis</name>
    <dbReference type="NCBI Taxonomy" id="1329262"/>
    <lineage>
        <taxon>Bacteria</taxon>
        <taxon>Bacillati</taxon>
        <taxon>Bacillota</taxon>
        <taxon>Clostridia</taxon>
        <taxon>Lachnospirales</taxon>
        <taxon>Lachnospiraceae</taxon>
        <taxon>Mobilisporobacter</taxon>
    </lineage>
</organism>
<dbReference type="Proteomes" id="UP000273083">
    <property type="component" value="Unassembled WGS sequence"/>
</dbReference>
<evidence type="ECO:0000313" key="3">
    <source>
        <dbReference type="Proteomes" id="UP000273083"/>
    </source>
</evidence>
<dbReference type="AlphaFoldDB" id="A0A3N1XRR4"/>
<dbReference type="EMBL" id="RJVG01000003">
    <property type="protein sequence ID" value="ROR29326.1"/>
    <property type="molecule type" value="Genomic_DNA"/>
</dbReference>
<gene>
    <name evidence="2" type="ORF">EDD66_103262</name>
</gene>
<keyword evidence="3" id="KW-1185">Reference proteome</keyword>
<name>A0A3N1XRR4_9FIRM</name>